<proteinExistence type="predicted"/>
<dbReference type="Proteomes" id="UP001558632">
    <property type="component" value="Unassembled WGS sequence"/>
</dbReference>
<gene>
    <name evidence="2" type="ORF">TSPI_06879</name>
</gene>
<organism evidence="2 3">
    <name type="scientific">Trichinella spiralis</name>
    <name type="common">Trichina worm</name>
    <dbReference type="NCBI Taxonomy" id="6334"/>
    <lineage>
        <taxon>Eukaryota</taxon>
        <taxon>Metazoa</taxon>
        <taxon>Ecdysozoa</taxon>
        <taxon>Nematoda</taxon>
        <taxon>Enoplea</taxon>
        <taxon>Dorylaimia</taxon>
        <taxon>Trichinellida</taxon>
        <taxon>Trichinellidae</taxon>
        <taxon>Trichinella</taxon>
    </lineage>
</organism>
<feature type="coiled-coil region" evidence="1">
    <location>
        <begin position="47"/>
        <end position="74"/>
    </location>
</feature>
<keyword evidence="1" id="KW-0175">Coiled coil</keyword>
<sequence>MSADKELLDGHHSSKRKVSKRTALRSVLDYANYLQILYSYAEYKNTLNQVTSIVKNREKQNEILEEKLVKQYNEIRSLYVMLKCVREKMIDTQNENKLLSQLHKSVEAAIGRIKLITNFPDETSVKMLNVNTISLENIAISLKPLFESEDKISALEKSVDGNLHCLTSLADENAELSTLKKSVIVTEEHITEQKFNSIIQYLKRSFP</sequence>
<name>A0ABR3KCV7_TRISP</name>
<accession>A0ABR3KCV7</accession>
<keyword evidence="3" id="KW-1185">Reference proteome</keyword>
<evidence type="ECO:0000256" key="1">
    <source>
        <dbReference type="SAM" id="Coils"/>
    </source>
</evidence>
<dbReference type="EMBL" id="JBEUSY010000379">
    <property type="protein sequence ID" value="KAL1235230.1"/>
    <property type="molecule type" value="Genomic_DNA"/>
</dbReference>
<protein>
    <submittedName>
        <fullName evidence="2">GTPase HflX</fullName>
    </submittedName>
</protein>
<evidence type="ECO:0000313" key="2">
    <source>
        <dbReference type="EMBL" id="KAL1235230.1"/>
    </source>
</evidence>
<evidence type="ECO:0000313" key="3">
    <source>
        <dbReference type="Proteomes" id="UP001558632"/>
    </source>
</evidence>
<comment type="caution">
    <text evidence="2">The sequence shown here is derived from an EMBL/GenBank/DDBJ whole genome shotgun (WGS) entry which is preliminary data.</text>
</comment>
<reference evidence="2 3" key="1">
    <citation type="submission" date="2024-07" db="EMBL/GenBank/DDBJ databases">
        <title>Enhanced genomic and transcriptomic resources for Trichinella pseudospiralis and T. spiralis underpin the discovery of pronounced molecular differences between stages and species.</title>
        <authorList>
            <person name="Pasi K.K."/>
            <person name="La Rosa G."/>
            <person name="Gomez-Morales M.A."/>
            <person name="Tosini F."/>
            <person name="Sumanam S."/>
            <person name="Young N.D."/>
            <person name="Chang B.C."/>
            <person name="Robin G.B."/>
        </authorList>
    </citation>
    <scope>NUCLEOTIDE SEQUENCE [LARGE SCALE GENOMIC DNA]</scope>
    <source>
        <strain evidence="2">ISS534</strain>
    </source>
</reference>